<accession>A0AC61S0S8</accession>
<evidence type="ECO:0000313" key="2">
    <source>
        <dbReference type="Proteomes" id="UP000304953"/>
    </source>
</evidence>
<proteinExistence type="predicted"/>
<keyword evidence="2" id="KW-1185">Reference proteome</keyword>
<dbReference type="EMBL" id="SRYA01000003">
    <property type="protein sequence ID" value="TGY98031.1"/>
    <property type="molecule type" value="Genomic_DNA"/>
</dbReference>
<evidence type="ECO:0000313" key="1">
    <source>
        <dbReference type="EMBL" id="TGY98031.1"/>
    </source>
</evidence>
<reference evidence="1" key="1">
    <citation type="submission" date="2019-04" db="EMBL/GenBank/DDBJ databases">
        <title>Microbes associate with the intestines of laboratory mice.</title>
        <authorList>
            <person name="Navarre W."/>
            <person name="Wong E."/>
            <person name="Huang K."/>
            <person name="Tropini C."/>
            <person name="Ng K."/>
            <person name="Yu B."/>
        </authorList>
    </citation>
    <scope>NUCLEOTIDE SEQUENCE</scope>
    <source>
        <strain evidence="1">NM01_1-7b</strain>
    </source>
</reference>
<comment type="caution">
    <text evidence="1">The sequence shown here is derived from an EMBL/GenBank/DDBJ whole genome shotgun (WGS) entry which is preliminary data.</text>
</comment>
<organism evidence="1 2">
    <name type="scientific">Petralouisia muris</name>
    <dbReference type="NCBI Taxonomy" id="3032872"/>
    <lineage>
        <taxon>Bacteria</taxon>
        <taxon>Bacillati</taxon>
        <taxon>Bacillota</taxon>
        <taxon>Clostridia</taxon>
        <taxon>Lachnospirales</taxon>
        <taxon>Lachnospiraceae</taxon>
        <taxon>Petralouisia</taxon>
    </lineage>
</organism>
<gene>
    <name evidence="1" type="ORF">E5329_01920</name>
</gene>
<name>A0AC61S0S8_9FIRM</name>
<protein>
    <submittedName>
        <fullName evidence="1">Response regulator transcription factor</fullName>
    </submittedName>
</protein>
<sequence>MEFANNESAAFAEIMNVLQKYPDFCRYTLKGEVILSLPDLEIRPERRKICSNSHEITMTKKEFDIFYLLAVNKGRVLTYEQIYQSVWNGYATGGERTAVVYHIRNIRKKLSNIPTLSIQCVRELGYCMEVETEELQ</sequence>
<dbReference type="Proteomes" id="UP000304953">
    <property type="component" value="Unassembled WGS sequence"/>
</dbReference>